<organism evidence="2 3">
    <name type="scientific">Nyssa sinensis</name>
    <dbReference type="NCBI Taxonomy" id="561372"/>
    <lineage>
        <taxon>Eukaryota</taxon>
        <taxon>Viridiplantae</taxon>
        <taxon>Streptophyta</taxon>
        <taxon>Embryophyta</taxon>
        <taxon>Tracheophyta</taxon>
        <taxon>Spermatophyta</taxon>
        <taxon>Magnoliopsida</taxon>
        <taxon>eudicotyledons</taxon>
        <taxon>Gunneridae</taxon>
        <taxon>Pentapetalae</taxon>
        <taxon>asterids</taxon>
        <taxon>Cornales</taxon>
        <taxon>Nyssaceae</taxon>
        <taxon>Nyssa</taxon>
    </lineage>
</organism>
<keyword evidence="1" id="KW-0106">Calcium</keyword>
<dbReference type="SUPFAM" id="SSF47473">
    <property type="entry name" value="EF-hand"/>
    <property type="match status" value="1"/>
</dbReference>
<evidence type="ECO:0008006" key="4">
    <source>
        <dbReference type="Google" id="ProtNLM"/>
    </source>
</evidence>
<name>A0A5J4ZWW5_9ASTE</name>
<keyword evidence="3" id="KW-1185">Reference proteome</keyword>
<gene>
    <name evidence="2" type="ORF">F0562_009786</name>
</gene>
<evidence type="ECO:0000313" key="3">
    <source>
        <dbReference type="Proteomes" id="UP000325577"/>
    </source>
</evidence>
<dbReference type="PROSITE" id="PS00018">
    <property type="entry name" value="EF_HAND_1"/>
    <property type="match status" value="1"/>
</dbReference>
<dbReference type="InterPro" id="IPR011992">
    <property type="entry name" value="EF-hand-dom_pair"/>
</dbReference>
<dbReference type="InterPro" id="IPR018247">
    <property type="entry name" value="EF_Hand_1_Ca_BS"/>
</dbReference>
<dbReference type="AlphaFoldDB" id="A0A5J4ZWW5"/>
<proteinExistence type="predicted"/>
<sequence length="190" mass="21353">MALEEQCYLSSLNDLRRNNQQDLVEVTLELEDDSIVVCSVTPTSNANTAGDEEPAGFLARSLSATSKIRRKFSWLRSSSSRTSSDVEVPAISARDARKLKAQLARTRSNARQALNGLRADRNEDGRITRDEVQELLMLSASANKLSKLKEQSDEYASLIMEELDPENLGYIEMHLCVNYFAEQRQLHDLS</sequence>
<reference evidence="2 3" key="1">
    <citation type="submission" date="2019-09" db="EMBL/GenBank/DDBJ databases">
        <title>A chromosome-level genome assembly of the Chinese tupelo Nyssa sinensis.</title>
        <authorList>
            <person name="Yang X."/>
            <person name="Kang M."/>
            <person name="Yang Y."/>
            <person name="Xiong H."/>
            <person name="Wang M."/>
            <person name="Zhang Z."/>
            <person name="Wang Z."/>
            <person name="Wu H."/>
            <person name="Ma T."/>
            <person name="Liu J."/>
            <person name="Xi Z."/>
        </authorList>
    </citation>
    <scope>NUCLEOTIDE SEQUENCE [LARGE SCALE GENOMIC DNA]</scope>
    <source>
        <strain evidence="2">J267</strain>
        <tissue evidence="2">Leaf</tissue>
    </source>
</reference>
<dbReference type="EMBL" id="CM018047">
    <property type="protein sequence ID" value="KAA8523363.1"/>
    <property type="molecule type" value="Genomic_DNA"/>
</dbReference>
<evidence type="ECO:0000313" key="2">
    <source>
        <dbReference type="EMBL" id="KAA8523363.1"/>
    </source>
</evidence>
<evidence type="ECO:0000256" key="1">
    <source>
        <dbReference type="ARBA" id="ARBA00022837"/>
    </source>
</evidence>
<dbReference type="Proteomes" id="UP000325577">
    <property type="component" value="Linkage Group LG4"/>
</dbReference>
<dbReference type="Gene3D" id="1.10.238.10">
    <property type="entry name" value="EF-hand"/>
    <property type="match status" value="1"/>
</dbReference>
<protein>
    <recommendedName>
        <fullName evidence="4">EF-hand domain-containing protein</fullName>
    </recommendedName>
</protein>
<dbReference type="OrthoDB" id="1937454at2759"/>
<accession>A0A5J4ZWW5</accession>